<evidence type="ECO:0000313" key="2">
    <source>
        <dbReference type="EMBL" id="QSE76362.1"/>
    </source>
</evidence>
<evidence type="ECO:0000256" key="1">
    <source>
        <dbReference type="SAM" id="Phobius"/>
    </source>
</evidence>
<keyword evidence="3" id="KW-1185">Reference proteome</keyword>
<keyword evidence="1" id="KW-0812">Transmembrane</keyword>
<gene>
    <name evidence="2" type="ORF">JW886_07835</name>
</gene>
<reference evidence="2 3" key="1">
    <citation type="submission" date="2021-02" db="EMBL/GenBank/DDBJ databases">
        <title>Complete genome sequence of Lactococcus lactis strain K_LL004.</title>
        <authorList>
            <person name="Kim H.B."/>
        </authorList>
    </citation>
    <scope>NUCLEOTIDE SEQUENCE [LARGE SCALE GENOMIC DNA]</scope>
    <source>
        <strain evidence="2 3">K_LL004</strain>
    </source>
</reference>
<accession>A0AA45QR15</accession>
<sequence>MKKSKIFALIANLIFTAFVLIALAGFWFIFLMRNSSAVIQDVQDAGLEMNMLVSALIIAAGVLILLVILNWIAFIRFHHSRGWRLYLLIVGIFYGLASLFNGAGLLITLPIAICLVLSYVFKQQEIKVEK</sequence>
<dbReference type="EMBL" id="CP070872">
    <property type="protein sequence ID" value="QSE76362.1"/>
    <property type="molecule type" value="Genomic_DNA"/>
</dbReference>
<feature type="transmembrane region" description="Helical" evidence="1">
    <location>
        <begin position="103"/>
        <end position="121"/>
    </location>
</feature>
<dbReference type="AlphaFoldDB" id="A0AA45QR15"/>
<proteinExistence type="predicted"/>
<feature type="transmembrane region" description="Helical" evidence="1">
    <location>
        <begin position="51"/>
        <end position="74"/>
    </location>
</feature>
<dbReference type="Proteomes" id="UP000663608">
    <property type="component" value="Chromosome"/>
</dbReference>
<feature type="transmembrane region" description="Helical" evidence="1">
    <location>
        <begin position="81"/>
        <end position="97"/>
    </location>
</feature>
<dbReference type="KEGG" id="lti:JW886_07835"/>
<organism evidence="2 3">
    <name type="scientific">Lactococcus taiwanensis</name>
    <dbReference type="NCBI Taxonomy" id="1151742"/>
    <lineage>
        <taxon>Bacteria</taxon>
        <taxon>Bacillati</taxon>
        <taxon>Bacillota</taxon>
        <taxon>Bacilli</taxon>
        <taxon>Lactobacillales</taxon>
        <taxon>Streptococcaceae</taxon>
        <taxon>Lactococcus</taxon>
    </lineage>
</organism>
<name>A0AA45QR15_9LACT</name>
<feature type="transmembrane region" description="Helical" evidence="1">
    <location>
        <begin position="7"/>
        <end position="31"/>
    </location>
</feature>
<keyword evidence="1" id="KW-0472">Membrane</keyword>
<protein>
    <submittedName>
        <fullName evidence="2">Uncharacterized protein</fullName>
    </submittedName>
</protein>
<dbReference type="RefSeq" id="WP_075525376.1">
    <property type="nucleotide sequence ID" value="NZ_BNDT01000003.1"/>
</dbReference>
<keyword evidence="1" id="KW-1133">Transmembrane helix</keyword>
<evidence type="ECO:0000313" key="3">
    <source>
        <dbReference type="Proteomes" id="UP000663608"/>
    </source>
</evidence>